<organism evidence="7 8">
    <name type="scientific">PS1 clade bacterium</name>
    <dbReference type="NCBI Taxonomy" id="2175152"/>
    <lineage>
        <taxon>Bacteria</taxon>
        <taxon>Pseudomonadati</taxon>
        <taxon>Pseudomonadota</taxon>
        <taxon>Alphaproteobacteria</taxon>
        <taxon>PS1 clade</taxon>
    </lineage>
</organism>
<evidence type="ECO:0000313" key="8">
    <source>
        <dbReference type="Proteomes" id="UP000253570"/>
    </source>
</evidence>
<dbReference type="GO" id="GO:0005524">
    <property type="term" value="F:ATP binding"/>
    <property type="evidence" value="ECO:0007669"/>
    <property type="project" value="UniProtKB-UniRule"/>
</dbReference>
<comment type="similarity">
    <text evidence="6">Belongs to the PurS family.</text>
</comment>
<dbReference type="SUPFAM" id="SSF82697">
    <property type="entry name" value="PurS-like"/>
    <property type="match status" value="1"/>
</dbReference>
<comment type="subunit">
    <text evidence="6">Part of the FGAM synthase complex composed of 1 PurL, 1 PurQ and 2 PurS subunits.</text>
</comment>
<evidence type="ECO:0000313" key="7">
    <source>
        <dbReference type="EMBL" id="RCL73187.1"/>
    </source>
</evidence>
<evidence type="ECO:0000256" key="6">
    <source>
        <dbReference type="HAMAP-Rule" id="MF_01926"/>
    </source>
</evidence>
<dbReference type="Proteomes" id="UP000253570">
    <property type="component" value="Unassembled WGS sequence"/>
</dbReference>
<keyword evidence="5 6" id="KW-0067">ATP-binding</keyword>
<proteinExistence type="inferred from homology"/>
<evidence type="ECO:0000256" key="5">
    <source>
        <dbReference type="ARBA" id="ARBA00022840"/>
    </source>
</evidence>
<dbReference type="EC" id="6.3.5.3" evidence="6"/>
<dbReference type="NCBIfam" id="NF004630">
    <property type="entry name" value="PRK05974.1"/>
    <property type="match status" value="1"/>
</dbReference>
<dbReference type="AlphaFoldDB" id="A0A368DMY2"/>
<dbReference type="Pfam" id="PF02700">
    <property type="entry name" value="PurS"/>
    <property type="match status" value="1"/>
</dbReference>
<comment type="catalytic activity">
    <reaction evidence="6">
        <text>N(2)-formyl-N(1)-(5-phospho-beta-D-ribosyl)glycinamide + L-glutamine + ATP + H2O = 2-formamido-N(1)-(5-O-phospho-beta-D-ribosyl)acetamidine + L-glutamate + ADP + phosphate + H(+)</text>
        <dbReference type="Rhea" id="RHEA:17129"/>
        <dbReference type="ChEBI" id="CHEBI:15377"/>
        <dbReference type="ChEBI" id="CHEBI:15378"/>
        <dbReference type="ChEBI" id="CHEBI:29985"/>
        <dbReference type="ChEBI" id="CHEBI:30616"/>
        <dbReference type="ChEBI" id="CHEBI:43474"/>
        <dbReference type="ChEBI" id="CHEBI:58359"/>
        <dbReference type="ChEBI" id="CHEBI:147286"/>
        <dbReference type="ChEBI" id="CHEBI:147287"/>
        <dbReference type="ChEBI" id="CHEBI:456216"/>
        <dbReference type="EC" id="6.3.5.3"/>
    </reaction>
</comment>
<comment type="function">
    <text evidence="6">Part of the phosphoribosylformylglycinamidine synthase complex involved in the purines biosynthetic pathway. Catalyzes the ATP-dependent conversion of formylglycinamide ribonucleotide (FGAR) and glutamine to yield formylglycinamidine ribonucleotide (FGAM) and glutamate. The FGAM synthase complex is composed of three subunits. PurQ produces an ammonia molecule by converting glutamine to glutamate. PurL transfers the ammonia molecule to FGAR to form FGAM in an ATP-dependent manner. PurS interacts with PurQ and PurL and is thought to assist in the transfer of the ammonia molecule from PurQ to PurL.</text>
</comment>
<gene>
    <name evidence="6" type="primary">purS</name>
    <name evidence="7" type="ORF">DBW71_04390</name>
</gene>
<dbReference type="EMBL" id="QOQD01000009">
    <property type="protein sequence ID" value="RCL73187.1"/>
    <property type="molecule type" value="Genomic_DNA"/>
</dbReference>
<evidence type="ECO:0000256" key="1">
    <source>
        <dbReference type="ARBA" id="ARBA00022490"/>
    </source>
</evidence>
<keyword evidence="4 6" id="KW-0658">Purine biosynthesis</keyword>
<evidence type="ECO:0000256" key="2">
    <source>
        <dbReference type="ARBA" id="ARBA00022598"/>
    </source>
</evidence>
<keyword evidence="3 6" id="KW-0547">Nucleotide-binding</keyword>
<dbReference type="PANTHER" id="PTHR34696">
    <property type="entry name" value="PHOSPHORIBOSYLFORMYLGLYCINAMIDINE SYNTHASE SUBUNIT PURS"/>
    <property type="match status" value="1"/>
</dbReference>
<comment type="subcellular location">
    <subcellularLocation>
        <location evidence="6">Cytoplasm</location>
    </subcellularLocation>
</comment>
<dbReference type="NCBIfam" id="TIGR00302">
    <property type="entry name" value="phosphoribosylformylglycinamidine synthase subunit PurS"/>
    <property type="match status" value="1"/>
</dbReference>
<evidence type="ECO:0000256" key="3">
    <source>
        <dbReference type="ARBA" id="ARBA00022741"/>
    </source>
</evidence>
<dbReference type="InterPro" id="IPR036604">
    <property type="entry name" value="PurS-like_sf"/>
</dbReference>
<keyword evidence="2 6" id="KW-0436">Ligase</keyword>
<evidence type="ECO:0000256" key="4">
    <source>
        <dbReference type="ARBA" id="ARBA00022755"/>
    </source>
</evidence>
<comment type="caution">
    <text evidence="7">The sequence shown here is derived from an EMBL/GenBank/DDBJ whole genome shotgun (WGS) entry which is preliminary data.</text>
</comment>
<dbReference type="UniPathway" id="UPA00074">
    <property type="reaction ID" value="UER00128"/>
</dbReference>
<dbReference type="GO" id="GO:0004642">
    <property type="term" value="F:phosphoribosylformylglycinamidine synthase activity"/>
    <property type="evidence" value="ECO:0007669"/>
    <property type="project" value="UniProtKB-UniRule"/>
</dbReference>
<dbReference type="InterPro" id="IPR003850">
    <property type="entry name" value="PurS"/>
</dbReference>
<dbReference type="GO" id="GO:0005737">
    <property type="term" value="C:cytoplasm"/>
    <property type="evidence" value="ECO:0007669"/>
    <property type="project" value="UniProtKB-SubCell"/>
</dbReference>
<dbReference type="PANTHER" id="PTHR34696:SF1">
    <property type="entry name" value="PHOSPHORIBOSYLFORMYLGLYCINAMIDINE SYNTHASE SUBUNIT PURS"/>
    <property type="match status" value="1"/>
</dbReference>
<reference evidence="7 8" key="1">
    <citation type="journal article" date="2018" name="Microbiome">
        <title>Fine metagenomic profile of the Mediterranean stratified and mixed water columns revealed by assembly and recruitment.</title>
        <authorList>
            <person name="Haro-Moreno J.M."/>
            <person name="Lopez-Perez M."/>
            <person name="De La Torre J.R."/>
            <person name="Picazo A."/>
            <person name="Camacho A."/>
            <person name="Rodriguez-Valera F."/>
        </authorList>
    </citation>
    <scope>NUCLEOTIDE SEQUENCE [LARGE SCALE GENOMIC DNA]</scope>
    <source>
        <strain evidence="7">MED-G57</strain>
    </source>
</reference>
<sequence>MKAIVHIRLKSEVLDPQGQAIESALRNLGEEKISNVRQGKLIELDIQSENIEDAKKKVDHAAKTLLANTVIEEYSIEIK</sequence>
<dbReference type="HAMAP" id="MF_01926">
    <property type="entry name" value="PurS"/>
    <property type="match status" value="1"/>
</dbReference>
<protein>
    <recommendedName>
        <fullName evidence="6">Phosphoribosylformylglycinamidine synthase subunit PurS</fullName>
        <shortName evidence="6">FGAM synthase</shortName>
        <ecNumber evidence="6">6.3.5.3</ecNumber>
    </recommendedName>
    <alternativeName>
        <fullName evidence="6">Formylglycinamide ribonucleotide amidotransferase subunit III</fullName>
        <shortName evidence="6">FGAR amidotransferase III</shortName>
        <shortName evidence="6">FGAR-AT III</shortName>
    </alternativeName>
    <alternativeName>
        <fullName evidence="6">Phosphoribosylformylglycinamidine synthase subunit III</fullName>
    </alternativeName>
</protein>
<accession>A0A368DMY2</accession>
<name>A0A368DMY2_9PROT</name>
<keyword evidence="1 6" id="KW-0963">Cytoplasm</keyword>
<comment type="pathway">
    <text evidence="6">Purine metabolism; IMP biosynthesis via de novo pathway; 5-amino-1-(5-phospho-D-ribosyl)imidazole from N(2)-formyl-N(1)-(5-phospho-D-ribosyl)glycinamide: step 1/2.</text>
</comment>
<dbReference type="Gene3D" id="3.30.1280.10">
    <property type="entry name" value="Phosphoribosylformylglycinamidine synthase subunit PurS"/>
    <property type="match status" value="1"/>
</dbReference>
<dbReference type="GO" id="GO:0006189">
    <property type="term" value="P:'de novo' IMP biosynthetic process"/>
    <property type="evidence" value="ECO:0007669"/>
    <property type="project" value="UniProtKB-UniRule"/>
</dbReference>